<evidence type="ECO:0000256" key="5">
    <source>
        <dbReference type="ARBA" id="ARBA00023002"/>
    </source>
</evidence>
<dbReference type="Pfam" id="PF01568">
    <property type="entry name" value="Molydop_binding"/>
    <property type="match status" value="1"/>
</dbReference>
<dbReference type="Pfam" id="PF22117">
    <property type="entry name" value="Fer4_Nqo3"/>
    <property type="match status" value="1"/>
</dbReference>
<dbReference type="InterPro" id="IPR006963">
    <property type="entry name" value="Mopterin_OxRdtase_4Fe-4S_dom"/>
</dbReference>
<evidence type="ECO:0000256" key="2">
    <source>
        <dbReference type="ARBA" id="ARBA00022485"/>
    </source>
</evidence>
<dbReference type="Gene3D" id="2.20.25.90">
    <property type="entry name" value="ADC-like domains"/>
    <property type="match status" value="1"/>
</dbReference>
<dbReference type="PIRSF" id="PIRSF036643">
    <property type="entry name" value="FDH_alpha"/>
    <property type="match status" value="1"/>
</dbReference>
<dbReference type="Gene3D" id="2.40.40.20">
    <property type="match status" value="1"/>
</dbReference>
<comment type="caution">
    <text evidence="11">The sequence shown here is derived from an EMBL/GenBank/DDBJ whole genome shotgun (WGS) entry which is preliminary data.</text>
</comment>
<dbReference type="Gene3D" id="3.40.228.10">
    <property type="entry name" value="Dimethylsulfoxide Reductase, domain 2"/>
    <property type="match status" value="1"/>
</dbReference>
<dbReference type="PANTHER" id="PTHR43105:SF14">
    <property type="entry name" value="FORMATE DEHYDROGENASE H"/>
    <property type="match status" value="1"/>
</dbReference>
<dbReference type="SUPFAM" id="SSF50692">
    <property type="entry name" value="ADC-like"/>
    <property type="match status" value="1"/>
</dbReference>
<dbReference type="PROSITE" id="PS51669">
    <property type="entry name" value="4FE4S_MOW_BIS_MGD"/>
    <property type="match status" value="1"/>
</dbReference>
<dbReference type="InterPro" id="IPR027467">
    <property type="entry name" value="MopterinOxRdtase_cofactor_BS"/>
</dbReference>
<proteinExistence type="inferred from homology"/>
<dbReference type="Gene3D" id="3.30.70.20">
    <property type="match status" value="1"/>
</dbReference>
<keyword evidence="5" id="KW-0560">Oxidoreductase</keyword>
<dbReference type="InterPro" id="IPR006478">
    <property type="entry name" value="Formate_DH_asu"/>
</dbReference>
<feature type="domain" description="4Fe-4S ferredoxin-type" evidence="9">
    <location>
        <begin position="176"/>
        <end position="205"/>
    </location>
</feature>
<keyword evidence="6" id="KW-0408">Iron</keyword>
<dbReference type="EMBL" id="LWBO01000024">
    <property type="protein sequence ID" value="OQP44411.1"/>
    <property type="molecule type" value="Genomic_DNA"/>
</dbReference>
<dbReference type="InterPro" id="IPR054351">
    <property type="entry name" value="NADH_UbQ_OxRdtase_ferredoxin"/>
</dbReference>
<dbReference type="InterPro" id="IPR001041">
    <property type="entry name" value="2Fe-2S_ferredoxin-type"/>
</dbReference>
<dbReference type="SUPFAM" id="SSF53706">
    <property type="entry name" value="Formate dehydrogenase/DMSO reductase, domains 1-3"/>
    <property type="match status" value="1"/>
</dbReference>
<dbReference type="InterPro" id="IPR006657">
    <property type="entry name" value="MoPterin_dinucl-bd_dom"/>
</dbReference>
<dbReference type="SMART" id="SM00926">
    <property type="entry name" value="Molybdop_Fe4S4"/>
    <property type="match status" value="1"/>
</dbReference>
<keyword evidence="7" id="KW-0411">Iron-sulfur</keyword>
<evidence type="ECO:0000256" key="3">
    <source>
        <dbReference type="ARBA" id="ARBA00022723"/>
    </source>
</evidence>
<gene>
    <name evidence="11" type="ORF">A4D02_34880</name>
</gene>
<dbReference type="InterPro" id="IPR009010">
    <property type="entry name" value="Asp_de-COase-like_dom_sf"/>
</dbReference>
<dbReference type="Gene3D" id="3.10.20.740">
    <property type="match status" value="1"/>
</dbReference>
<evidence type="ECO:0000259" key="8">
    <source>
        <dbReference type="PROSITE" id="PS51085"/>
    </source>
</evidence>
<feature type="domain" description="4Fe-4S ferredoxin-type" evidence="9">
    <location>
        <begin position="133"/>
        <end position="162"/>
    </location>
</feature>
<dbReference type="InterPro" id="IPR050123">
    <property type="entry name" value="Prok_molybdopt-oxidoreductase"/>
</dbReference>
<name>A0ABX3NW75_9BACT</name>
<evidence type="ECO:0000256" key="6">
    <source>
        <dbReference type="ARBA" id="ARBA00023004"/>
    </source>
</evidence>
<evidence type="ECO:0000259" key="10">
    <source>
        <dbReference type="PROSITE" id="PS51669"/>
    </source>
</evidence>
<dbReference type="PROSITE" id="PS51379">
    <property type="entry name" value="4FE4S_FER_2"/>
    <property type="match status" value="2"/>
</dbReference>
<keyword evidence="2" id="KW-0004">4Fe-4S</keyword>
<dbReference type="NCBIfam" id="TIGR01591">
    <property type="entry name" value="Fdh-alpha"/>
    <property type="match status" value="1"/>
</dbReference>
<dbReference type="CDD" id="cd00508">
    <property type="entry name" value="MopB_CT_Fdh-Nap-like"/>
    <property type="match status" value="1"/>
</dbReference>
<evidence type="ECO:0000313" key="11">
    <source>
        <dbReference type="EMBL" id="OQP44411.1"/>
    </source>
</evidence>
<feature type="domain" description="4Fe-4S Mo/W bis-MGD-type" evidence="10">
    <location>
        <begin position="212"/>
        <end position="268"/>
    </location>
</feature>
<evidence type="ECO:0000256" key="7">
    <source>
        <dbReference type="ARBA" id="ARBA00023014"/>
    </source>
</evidence>
<dbReference type="Pfam" id="PF00384">
    <property type="entry name" value="Molybdopterin"/>
    <property type="match status" value="1"/>
</dbReference>
<dbReference type="Pfam" id="PF04879">
    <property type="entry name" value="Molybdop_Fe4S4"/>
    <property type="match status" value="1"/>
</dbReference>
<accession>A0ABX3NW75</accession>
<keyword evidence="4" id="KW-0677">Repeat</keyword>
<dbReference type="Proteomes" id="UP000192277">
    <property type="component" value="Unassembled WGS sequence"/>
</dbReference>
<organism evidence="11 12">
    <name type="scientific">Niastella koreensis</name>
    <dbReference type="NCBI Taxonomy" id="354356"/>
    <lineage>
        <taxon>Bacteria</taxon>
        <taxon>Pseudomonadati</taxon>
        <taxon>Bacteroidota</taxon>
        <taxon>Chitinophagia</taxon>
        <taxon>Chitinophagales</taxon>
        <taxon>Chitinophagaceae</taxon>
        <taxon>Niastella</taxon>
    </lineage>
</organism>
<dbReference type="InterPro" id="IPR006656">
    <property type="entry name" value="Mopterin_OxRdtase"/>
</dbReference>
<dbReference type="RefSeq" id="WP_014218561.1">
    <property type="nucleotide sequence ID" value="NZ_LWBO01000024.1"/>
</dbReference>
<dbReference type="SUPFAM" id="SSF54292">
    <property type="entry name" value="2Fe-2S ferredoxin-like"/>
    <property type="match status" value="1"/>
</dbReference>
<dbReference type="Pfam" id="PF13510">
    <property type="entry name" value="Fer2_4"/>
    <property type="match status" value="1"/>
</dbReference>
<dbReference type="CDD" id="cd02753">
    <property type="entry name" value="MopB_Formate-Dh-H"/>
    <property type="match status" value="1"/>
</dbReference>
<dbReference type="SUPFAM" id="SSF54862">
    <property type="entry name" value="4Fe-4S ferredoxins"/>
    <property type="match status" value="1"/>
</dbReference>
<dbReference type="PROSITE" id="PS00551">
    <property type="entry name" value="MOLYBDOPTERIN_PROK_1"/>
    <property type="match status" value="1"/>
</dbReference>
<sequence length="888" mass="99058">MNQVTINRKAYYFEEGQTILDLLKQINIDIPTLCHDQRLHPASVCRLCLVKVSGNNRLQPSCRTMLLPNMIIETHSPEIEGYRKGLMQMLAKDYPLNEVMKYPQKEFHRWLLHYGLTQGMQIATSSAVDESHPYIQVDMSRCINCFRCVRICNSLQGQFVWHVISRGDETRITSDSNGLFAESTCVSCGACADSCPTGAIEDKQAIALGIPEKTVRSVCAYCGVGCEIDVGVKDDKIVGIHPMQNAPVNKGHLCVKGRYAWEYVYANDRITQPMIRRQHHWENVTWKQAIDYCAQKLISMVSEHGPDSIGMIGSARATNEDNYCIQKFARTVIGTNNVDNCARVCHQPTAKAMTMVLGTGAATNSYDDIEKAATILVAGANTTESHPVIGARIKQAVLKGAKLIVIDPRKTELATYATCHLQLKPGTNIPLFNAMANVIVTEKLYDETFIVNRTEGWELFKEFIREWTPERAAKICRIQPRLIRDAARLFAKRSPGICFHGLGLTEHTQGTENVIALVNLALLTGNIGKPGTGINPLRGQNNVQGAAAMGCDPSVFTGMASVKNERQRFEVFWNTALPEGKGLNLPEMLDAAVAGRLHAMWITGYDVFFTMPDANHTKQAFDKLELVIVQDMFMNETAEQFADVFLPCASSFEREGTFMNAERRIQKVRKVIPPPPGVKPDWEIVCNMAAAMGKSEYLSYSTAEDIWNEIRAIWSQVYGITYERLEKGGIQWPCSATSHPGTPILHTETFPREGGKAKLSAIEFKPTPEQAAISYPFILITGRELYHFNAGTMTYRTANKEICQSDQLHLNPIDASIIGLKAGDSVRVISKYGETTLPVYIDADLRKGEVFSTFNNDQVFLNKITNPARDNYVQTPEYKITAVKIEKV</sequence>
<dbReference type="PROSITE" id="PS00198">
    <property type="entry name" value="4FE4S_FER_1"/>
    <property type="match status" value="1"/>
</dbReference>
<evidence type="ECO:0000259" key="9">
    <source>
        <dbReference type="PROSITE" id="PS51379"/>
    </source>
</evidence>
<evidence type="ECO:0000256" key="1">
    <source>
        <dbReference type="ARBA" id="ARBA00007023"/>
    </source>
</evidence>
<dbReference type="InterPro" id="IPR017896">
    <property type="entry name" value="4Fe4S_Fe-S-bd"/>
</dbReference>
<dbReference type="PROSITE" id="PS51085">
    <property type="entry name" value="2FE2S_FER_2"/>
    <property type="match status" value="1"/>
</dbReference>
<protein>
    <submittedName>
        <fullName evidence="11">Formate dehydrogenase subunit alpha</fullName>
    </submittedName>
</protein>
<keyword evidence="3" id="KW-0479">Metal-binding</keyword>
<dbReference type="InterPro" id="IPR041924">
    <property type="entry name" value="Formate_Dh-H_N"/>
</dbReference>
<dbReference type="PANTHER" id="PTHR43105">
    <property type="entry name" value="RESPIRATORY NITRATE REDUCTASE"/>
    <property type="match status" value="1"/>
</dbReference>
<dbReference type="Gene3D" id="3.40.50.740">
    <property type="match status" value="1"/>
</dbReference>
<evidence type="ECO:0000313" key="12">
    <source>
        <dbReference type="Proteomes" id="UP000192277"/>
    </source>
</evidence>
<evidence type="ECO:0000256" key="4">
    <source>
        <dbReference type="ARBA" id="ARBA00022737"/>
    </source>
</evidence>
<dbReference type="CDD" id="cd00207">
    <property type="entry name" value="fer2"/>
    <property type="match status" value="1"/>
</dbReference>
<dbReference type="InterPro" id="IPR017900">
    <property type="entry name" value="4Fe4S_Fe_S_CS"/>
</dbReference>
<reference evidence="11 12" key="1">
    <citation type="submission" date="2016-04" db="EMBL/GenBank/DDBJ databases">
        <authorList>
            <person name="Chen L."/>
            <person name="Zhuang W."/>
            <person name="Wang G."/>
        </authorList>
    </citation>
    <scope>NUCLEOTIDE SEQUENCE [LARGE SCALE GENOMIC DNA]</scope>
    <source>
        <strain evidence="12">GR20</strain>
    </source>
</reference>
<dbReference type="InterPro" id="IPR036010">
    <property type="entry name" value="2Fe-2S_ferredoxin-like_sf"/>
</dbReference>
<comment type="similarity">
    <text evidence="1">In the C-terminal section; belongs to the prokaryotic molybdopterin-containing oxidoreductase family.</text>
</comment>
<feature type="domain" description="2Fe-2S ferredoxin-type" evidence="8">
    <location>
        <begin position="2"/>
        <end position="78"/>
    </location>
</feature>
<keyword evidence="12" id="KW-1185">Reference proteome</keyword>